<dbReference type="AlphaFoldDB" id="A0A9W9CJG1"/>
<gene>
    <name evidence="4" type="ORF">N0V83_008162</name>
</gene>
<reference evidence="4" key="1">
    <citation type="submission" date="2022-10" db="EMBL/GenBank/DDBJ databases">
        <title>Tapping the CABI collections for fungal endophytes: first genome assemblies for Collariella, Neodidymelliopsis, Ascochyta clinopodiicola, Didymella pomorum, Didymosphaeria variabile, Neocosmospora piperis and Neocucurbitaria cava.</title>
        <authorList>
            <person name="Hill R."/>
        </authorList>
    </citation>
    <scope>NUCLEOTIDE SEQUENCE</scope>
    <source>
        <strain evidence="4">IMI 356814</strain>
    </source>
</reference>
<comment type="caution">
    <text evidence="4">The sequence shown here is derived from an EMBL/GenBank/DDBJ whole genome shotgun (WGS) entry which is preliminary data.</text>
</comment>
<organism evidence="4 5">
    <name type="scientific">Neocucurbitaria cava</name>
    <dbReference type="NCBI Taxonomy" id="798079"/>
    <lineage>
        <taxon>Eukaryota</taxon>
        <taxon>Fungi</taxon>
        <taxon>Dikarya</taxon>
        <taxon>Ascomycota</taxon>
        <taxon>Pezizomycotina</taxon>
        <taxon>Dothideomycetes</taxon>
        <taxon>Pleosporomycetidae</taxon>
        <taxon>Pleosporales</taxon>
        <taxon>Pleosporineae</taxon>
        <taxon>Cucurbitariaceae</taxon>
        <taxon>Neocucurbitaria</taxon>
    </lineage>
</organism>
<dbReference type="Pfam" id="PF15979">
    <property type="entry name" value="Glyco_hydro_115"/>
    <property type="match status" value="1"/>
</dbReference>
<dbReference type="InterPro" id="IPR029018">
    <property type="entry name" value="Hex-like_dom2"/>
</dbReference>
<dbReference type="GO" id="GO:0016787">
    <property type="term" value="F:hydrolase activity"/>
    <property type="evidence" value="ECO:0007669"/>
    <property type="project" value="UniProtKB-KW"/>
</dbReference>
<dbReference type="Gene3D" id="1.20.58.2150">
    <property type="match status" value="1"/>
</dbReference>
<dbReference type="InterPro" id="IPR042301">
    <property type="entry name" value="GH115_sf"/>
</dbReference>
<protein>
    <recommendedName>
        <fullName evidence="3">Gylcosyl hydrolase 115 C-terminal domain-containing protein</fullName>
    </recommendedName>
</protein>
<proteinExistence type="predicted"/>
<dbReference type="Pfam" id="PF17829">
    <property type="entry name" value="GH115_C"/>
    <property type="match status" value="1"/>
</dbReference>
<dbReference type="Proteomes" id="UP001140560">
    <property type="component" value="Unassembled WGS sequence"/>
</dbReference>
<feature type="domain" description="Gylcosyl hydrolase 115 C-terminal" evidence="3">
    <location>
        <begin position="786"/>
        <end position="991"/>
    </location>
</feature>
<dbReference type="EMBL" id="JAPEUY010000015">
    <property type="protein sequence ID" value="KAJ4365543.1"/>
    <property type="molecule type" value="Genomic_DNA"/>
</dbReference>
<sequence>MFDTQLVTFDAQPDVLELQGLPILFDPDDFEGILIAAYNLANDLEKVTGQHSPIWTDIEQPATTGVILVGSIQRSCFVQEVGSSNSWDQLSGTWEVFQTRVQTCPWPCAERMLVLAGSDKRGTIYGCYTLAEQIGVSPWHYWADVPLSPRPQIYALSTNTTFGPPSVQYRGIFINDEAPALTDWVHENFGAYNSKFYEKVFELLLRLKANFLWPAMWSGFPEPGSIFFTDDPENQRLADKMGIVIGTSHHEPMGCNMSEWRASGKGEWVWETNKSNVSDYFQAGARRSRPYESLLTLGMRGDSDVSIISDDPKATLKDVIETQRKIIQDVYEEVDGVGQVMALYKEVQEYYEQGLEVPEDVTLLFADDNFGNIRRLPTQQERTRSGGFGVYYHLEYVGTPRSYKWLNANSAGKIQYQLRNAYDNGIQKLWVFNVGDIKPQELPLSLAMSLAWDIESVSGVTIPKFFDACATREFGQEHASEISSLLQGHDRLMALRRHEHIEPDTFSIVNYREAEAILQRHLDLDDHASKLFESVPSAWKAAFFQLVLHPIRASRINTELRVTQALNKLHGLQRRNSTNELAHRCLALFDEDWALAERYHDNEWTGKKWNHIMQQPHYGYYTDTWHAPSRDLMTGLSFVQRRQNSTRIAGQMGVMVEGHAGVRPGVINEESDRTHPSRGDLIKGLTLPTLTPYGPENTFFEIFARGTIDIEWQTQVPYDWIHISRTEGLLGVGEEAHRIKVSIDWSQAPDNFNDTAMIIISARSGDFENVHLPVINRSVPSDFQGSVEASGYISINPSAATHLGPASPWIHLPSIGRTLDGGIALSPDPSNNSPPPPVLTYPLYIFTSTPTIKVILYFTMCLDARPLHPLAYNLSLDPTTTCTQQLPDIKLLNTPPLPPSPPSSSKSPAREKDKEDSAEDTVSLPTGLPDGWMTAVQDNIWKREHVFENDGKEEEVVGPHALVYRAMQPGLVLEKIVVDLGGVRESYLGPPPTAVVGGRSG</sequence>
<dbReference type="Gene3D" id="3.20.20.520">
    <property type="entry name" value="Glycosyl hydrolase family 115"/>
    <property type="match status" value="1"/>
</dbReference>
<keyword evidence="1" id="KW-0378">Hydrolase</keyword>
<keyword evidence="5" id="KW-1185">Reference proteome</keyword>
<dbReference type="OrthoDB" id="4849794at2759"/>
<feature type="region of interest" description="Disordered" evidence="2">
    <location>
        <begin position="889"/>
        <end position="929"/>
    </location>
</feature>
<evidence type="ECO:0000313" key="4">
    <source>
        <dbReference type="EMBL" id="KAJ4365543.1"/>
    </source>
</evidence>
<accession>A0A9W9CJG1</accession>
<evidence type="ECO:0000259" key="3">
    <source>
        <dbReference type="Pfam" id="PF17829"/>
    </source>
</evidence>
<dbReference type="InterPro" id="IPR031924">
    <property type="entry name" value="GH115"/>
</dbReference>
<dbReference type="PANTHER" id="PTHR37842:SF2">
    <property type="entry name" value="GYLCOSYL HYDROLASE 115 C-TERMINAL DOMAIN-CONTAINING PROTEIN"/>
    <property type="match status" value="1"/>
</dbReference>
<dbReference type="Gene3D" id="2.60.120.1620">
    <property type="match status" value="1"/>
</dbReference>
<dbReference type="PANTHER" id="PTHR37842">
    <property type="match status" value="1"/>
</dbReference>
<name>A0A9W9CJG1_9PLEO</name>
<dbReference type="Gene3D" id="3.30.379.10">
    <property type="entry name" value="Chitobiase/beta-hexosaminidase domain 2-like"/>
    <property type="match status" value="1"/>
</dbReference>
<evidence type="ECO:0000256" key="2">
    <source>
        <dbReference type="SAM" id="MobiDB-lite"/>
    </source>
</evidence>
<dbReference type="InterPro" id="IPR041437">
    <property type="entry name" value="GH115_C"/>
</dbReference>
<evidence type="ECO:0000313" key="5">
    <source>
        <dbReference type="Proteomes" id="UP001140560"/>
    </source>
</evidence>
<evidence type="ECO:0000256" key="1">
    <source>
        <dbReference type="ARBA" id="ARBA00022801"/>
    </source>
</evidence>